<organism evidence="1 2">
    <name type="scientific">Lentzea albida</name>
    <dbReference type="NCBI Taxonomy" id="65499"/>
    <lineage>
        <taxon>Bacteria</taxon>
        <taxon>Bacillati</taxon>
        <taxon>Actinomycetota</taxon>
        <taxon>Actinomycetes</taxon>
        <taxon>Pseudonocardiales</taxon>
        <taxon>Pseudonocardiaceae</taxon>
        <taxon>Lentzea</taxon>
    </lineage>
</organism>
<gene>
    <name evidence="1" type="ORF">SAMN04488000_126108</name>
</gene>
<evidence type="ECO:0000313" key="1">
    <source>
        <dbReference type="EMBL" id="SES40063.1"/>
    </source>
</evidence>
<protein>
    <submittedName>
        <fullName evidence="1">Uncharacterized protein</fullName>
    </submittedName>
</protein>
<sequence>MVATDTSSSGAFDDLATILARLRGHPDTLPLESAAGTAKQVDVWRRFLGILEQRWAELAGTAPTQEELRRFCRILEIHRLDFTDTGIDRRRALSLLECAGATDGSFERLIQLGIAFAHERSWRLTHQLRAALDVPTESGVSTPNRPRGHVSFEWLRHRLDEAVEDLGPRYNRELTVKVPVGRVTAGFARLDAALSPLRVQLRQAHAALGRAAAKESGDQRLADLLTELADLRNSIDAPAGPGVLPVDSWRSRCSAMIESLRQIPNDPAIGSRESSKFRGTVDSCWDHLELAVRWLRGRIPQAWNDSVLLITGEQGRGKSHLLADTALSSIRDGQPAVLLLGQHFLHTSDPWTQAIANLRWPGTAEEFLTALNSLAKAAGRRALLMVDALNEGEGTTMWSTRLAGFLRQIRRFDWIGVVLTVRTIARDACVPDNVRENAVVVDHRGFADVEFDAVQEFFRHYKLTSPATPLLQREFREPLFLELFCRAAQQHSPLLTGAAPGLSAVLDTFLTTRDKVVSERLNIDPHDRVVVTACRELATAMLSLGRRWLSRQEAKQITERVWPTTGGFSRSLFLALLTERVLIQSFVGAREATPDAQPVQFAYERLADHVVATVLIDSTRHHGRYDHDELAQISAGLTAGDTTLDALTVLLPERVGIELIDLIHAVAPHTSSMLSDRVIASLPLRAPNAITATAAGLVEERLLSDDLQVARAAANVAVPLACLPGHRLDYRWLHATLTAMPMWRRDMT</sequence>
<dbReference type="AlphaFoldDB" id="A0A1H9X350"/>
<dbReference type="EMBL" id="FOFV01000026">
    <property type="protein sequence ID" value="SES40063.1"/>
    <property type="molecule type" value="Genomic_DNA"/>
</dbReference>
<name>A0A1H9X350_9PSEU</name>
<reference evidence="2" key="1">
    <citation type="submission" date="2016-10" db="EMBL/GenBank/DDBJ databases">
        <authorList>
            <person name="Varghese N."/>
            <person name="Submissions S."/>
        </authorList>
    </citation>
    <scope>NUCLEOTIDE SEQUENCE [LARGE SCALE GENOMIC DNA]</scope>
    <source>
        <strain evidence="2">DSM 44437</strain>
    </source>
</reference>
<keyword evidence="2" id="KW-1185">Reference proteome</keyword>
<dbReference type="Proteomes" id="UP000199503">
    <property type="component" value="Unassembled WGS sequence"/>
</dbReference>
<proteinExistence type="predicted"/>
<accession>A0A1H9X350</accession>
<evidence type="ECO:0000313" key="2">
    <source>
        <dbReference type="Proteomes" id="UP000199503"/>
    </source>
</evidence>